<dbReference type="PANTHER" id="PTHR35007">
    <property type="entry name" value="INTEGRAL MEMBRANE PROTEIN-RELATED"/>
    <property type="match status" value="1"/>
</dbReference>
<reference evidence="9" key="1">
    <citation type="journal article" date="2014" name="Int. J. Syst. Evol. Microbiol.">
        <title>Complete genome sequence of Corynebacterium casei LMG S-19264T (=DSM 44701T), isolated from a smear-ripened cheese.</title>
        <authorList>
            <consortium name="US DOE Joint Genome Institute (JGI-PGF)"/>
            <person name="Walter F."/>
            <person name="Albersmeier A."/>
            <person name="Kalinowski J."/>
            <person name="Ruckert C."/>
        </authorList>
    </citation>
    <scope>NUCLEOTIDE SEQUENCE</scope>
    <source>
        <strain evidence="9">CGMCC 1.12153</strain>
    </source>
</reference>
<dbReference type="Proteomes" id="UP000660110">
    <property type="component" value="Unassembled WGS sequence"/>
</dbReference>
<proteinExistence type="predicted"/>
<keyword evidence="3 6" id="KW-0812">Transmembrane</keyword>
<feature type="transmembrane region" description="Helical" evidence="6">
    <location>
        <begin position="106"/>
        <end position="124"/>
    </location>
</feature>
<feature type="transmembrane region" description="Helical" evidence="6">
    <location>
        <begin position="251"/>
        <end position="270"/>
    </location>
</feature>
<feature type="signal peptide" evidence="7">
    <location>
        <begin position="1"/>
        <end position="26"/>
    </location>
</feature>
<dbReference type="PANTHER" id="PTHR35007:SF1">
    <property type="entry name" value="PILUS ASSEMBLY PROTEIN"/>
    <property type="match status" value="1"/>
</dbReference>
<accession>A0A917B923</accession>
<feature type="domain" description="Type II secretion system protein GspF" evidence="8">
    <location>
        <begin position="144"/>
        <end position="267"/>
    </location>
</feature>
<dbReference type="Pfam" id="PF00482">
    <property type="entry name" value="T2SSF"/>
    <property type="match status" value="1"/>
</dbReference>
<feature type="transmembrane region" description="Helical" evidence="6">
    <location>
        <begin position="282"/>
        <end position="302"/>
    </location>
</feature>
<keyword evidence="2" id="KW-1003">Cell membrane</keyword>
<dbReference type="Gene3D" id="1.20.81.30">
    <property type="entry name" value="Type II secretion system (T2SS), domain F"/>
    <property type="match status" value="1"/>
</dbReference>
<gene>
    <name evidence="9" type="ORF">GCM10010954_29790</name>
</gene>
<evidence type="ECO:0000256" key="6">
    <source>
        <dbReference type="SAM" id="Phobius"/>
    </source>
</evidence>
<dbReference type="AlphaFoldDB" id="A0A917B923"/>
<dbReference type="EMBL" id="BMEL01000004">
    <property type="protein sequence ID" value="GGF28741.1"/>
    <property type="molecule type" value="Genomic_DNA"/>
</dbReference>
<organism evidence="9 10">
    <name type="scientific">Halobacillus andaensis</name>
    <dbReference type="NCBI Taxonomy" id="1176239"/>
    <lineage>
        <taxon>Bacteria</taxon>
        <taxon>Bacillati</taxon>
        <taxon>Bacillota</taxon>
        <taxon>Bacilli</taxon>
        <taxon>Bacillales</taxon>
        <taxon>Bacillaceae</taxon>
        <taxon>Halobacillus</taxon>
    </lineage>
</organism>
<dbReference type="InterPro" id="IPR042094">
    <property type="entry name" value="T2SS_GspF_sf"/>
</dbReference>
<name>A0A917B923_HALAA</name>
<evidence type="ECO:0000256" key="5">
    <source>
        <dbReference type="ARBA" id="ARBA00023136"/>
    </source>
</evidence>
<dbReference type="RefSeq" id="WP_229735378.1">
    <property type="nucleotide sequence ID" value="NZ_BMEL01000004.1"/>
</dbReference>
<comment type="subcellular location">
    <subcellularLocation>
        <location evidence="1">Cell membrane</location>
        <topology evidence="1">Multi-pass membrane protein</topology>
    </subcellularLocation>
</comment>
<protein>
    <submittedName>
        <fullName evidence="9">Secretion system protein</fullName>
    </submittedName>
</protein>
<reference evidence="9" key="2">
    <citation type="submission" date="2020-09" db="EMBL/GenBank/DDBJ databases">
        <authorList>
            <person name="Sun Q."/>
            <person name="Zhou Y."/>
        </authorList>
    </citation>
    <scope>NUCLEOTIDE SEQUENCE</scope>
    <source>
        <strain evidence="9">CGMCC 1.12153</strain>
    </source>
</reference>
<evidence type="ECO:0000313" key="10">
    <source>
        <dbReference type="Proteomes" id="UP000660110"/>
    </source>
</evidence>
<keyword evidence="4 6" id="KW-1133">Transmembrane helix</keyword>
<evidence type="ECO:0000256" key="3">
    <source>
        <dbReference type="ARBA" id="ARBA00022692"/>
    </source>
</evidence>
<keyword evidence="5 6" id="KW-0472">Membrane</keyword>
<evidence type="ECO:0000259" key="8">
    <source>
        <dbReference type="Pfam" id="PF00482"/>
    </source>
</evidence>
<dbReference type="GO" id="GO:0005886">
    <property type="term" value="C:plasma membrane"/>
    <property type="evidence" value="ECO:0007669"/>
    <property type="project" value="UniProtKB-SubCell"/>
</dbReference>
<evidence type="ECO:0000313" key="9">
    <source>
        <dbReference type="EMBL" id="GGF28741.1"/>
    </source>
</evidence>
<evidence type="ECO:0000256" key="4">
    <source>
        <dbReference type="ARBA" id="ARBA00022989"/>
    </source>
</evidence>
<keyword evidence="10" id="KW-1185">Reference proteome</keyword>
<evidence type="ECO:0000256" key="7">
    <source>
        <dbReference type="SAM" id="SignalP"/>
    </source>
</evidence>
<comment type="caution">
    <text evidence="9">The sequence shown here is derived from an EMBL/GenBank/DDBJ whole genome shotgun (WGS) entry which is preliminary data.</text>
</comment>
<keyword evidence="7" id="KW-0732">Signal</keyword>
<sequence length="310" mass="34282">MTILFVGAVFLTIFLSLLALASMRQAAVEEGEAAAPPLTFKEFLRQSNQRLKMILIRKKKPTKKRNALEEELSGAGLTMKPEEFIVFQWIASIIGGGLLHLVLQNMLMMTAGAIIGFLIPKILLKSKRRKRIKQFNAGLPGMITSIIGSLRAGFSFPQSLQMISEESYSPIKEEVQLVLKSMQYGTSLEEALLEWKKRLPSEDLSLLVEAILIQRQVGGNLAYLLDKIVETTRERAKIENQIKTLTAQGRLSGMIISLLPIGLGGIIYVMNPEYILTLFTNPIGQAMLAAALIGGVIGFILIRKITTIEV</sequence>
<feature type="chain" id="PRO_5037617250" evidence="7">
    <location>
        <begin position="27"/>
        <end position="310"/>
    </location>
</feature>
<evidence type="ECO:0000256" key="1">
    <source>
        <dbReference type="ARBA" id="ARBA00004651"/>
    </source>
</evidence>
<evidence type="ECO:0000256" key="2">
    <source>
        <dbReference type="ARBA" id="ARBA00022475"/>
    </source>
</evidence>
<dbReference type="InterPro" id="IPR018076">
    <property type="entry name" value="T2SS_GspF_dom"/>
</dbReference>